<accession>H1Q4U3</accession>
<feature type="transmembrane region" description="Helical" evidence="8">
    <location>
        <begin position="12"/>
        <end position="39"/>
    </location>
</feature>
<sequence>MNTDFLKRFLWASILIILQVFLLNHIHMFGIATPLLYVYFILLFPRNYPQWSAMLWAFAIGLTLDAFNNTPGVTAASLTLIAALQPFAIRPFLSRESSETLIPGMRTLGVFNFIVYIFVLTTIHIFTFFSLEMFSFFNLIEWAECAGASTALTILLILVIEQMRSRI</sequence>
<protein>
    <submittedName>
        <fullName evidence="9">Rod shape-determining protein MreD</fullName>
    </submittedName>
</protein>
<dbReference type="Proteomes" id="UP000016023">
    <property type="component" value="Unassembled WGS sequence"/>
</dbReference>
<dbReference type="STRING" id="883158.HMPREF9140_01931"/>
<reference evidence="9 10" key="1">
    <citation type="submission" date="2011-12" db="EMBL/GenBank/DDBJ databases">
        <title>The Genome Sequence of Prevotella micans F0438.</title>
        <authorList>
            <consortium name="The Broad Institute Genome Sequencing Platform"/>
            <person name="Earl A."/>
            <person name="Ward D."/>
            <person name="Feldgarden M."/>
            <person name="Gevers D."/>
            <person name="Izard J."/>
            <person name="Baranova O.V."/>
            <person name="Blanton J.M."/>
            <person name="Wade W.G."/>
            <person name="Dewhirst F.E."/>
            <person name="Young S.K."/>
            <person name="Zeng Q."/>
            <person name="Gargeya S."/>
            <person name="Fitzgerald M."/>
            <person name="Haas B."/>
            <person name="Abouelleil A."/>
            <person name="Alvarado L."/>
            <person name="Arachchi H.M."/>
            <person name="Berlin A."/>
            <person name="Chapman S.B."/>
            <person name="Gearin G."/>
            <person name="Goldberg J."/>
            <person name="Griggs A."/>
            <person name="Gujja S."/>
            <person name="Hansen M."/>
            <person name="Heiman D."/>
            <person name="Howarth C."/>
            <person name="Larimer J."/>
            <person name="Lui A."/>
            <person name="MacDonald P.J.P."/>
            <person name="McCowen C."/>
            <person name="Montmayeur A."/>
            <person name="Murphy C."/>
            <person name="Neiman D."/>
            <person name="Pearson M."/>
            <person name="Priest M."/>
            <person name="Roberts A."/>
            <person name="Saif S."/>
            <person name="Shea T."/>
            <person name="Sisk P."/>
            <person name="Stolte C."/>
            <person name="Sykes S."/>
            <person name="Wortman J."/>
            <person name="Nusbaum C."/>
            <person name="Birren B."/>
        </authorList>
    </citation>
    <scope>NUCLEOTIDE SEQUENCE [LARGE SCALE GENOMIC DNA]</scope>
    <source>
        <strain evidence="9 10">F0438</strain>
    </source>
</reference>
<keyword evidence="3" id="KW-1003">Cell membrane</keyword>
<evidence type="ECO:0000256" key="1">
    <source>
        <dbReference type="ARBA" id="ARBA00004651"/>
    </source>
</evidence>
<keyword evidence="7 8" id="KW-0472">Membrane</keyword>
<dbReference type="GO" id="GO:0005886">
    <property type="term" value="C:plasma membrane"/>
    <property type="evidence" value="ECO:0007669"/>
    <property type="project" value="UniProtKB-SubCell"/>
</dbReference>
<dbReference type="NCBIfam" id="TIGR03426">
    <property type="entry name" value="shape_MreD"/>
    <property type="match status" value="1"/>
</dbReference>
<evidence type="ECO:0000256" key="3">
    <source>
        <dbReference type="ARBA" id="ARBA00022475"/>
    </source>
</evidence>
<dbReference type="PATRIC" id="fig|883158.3.peg.1934"/>
<evidence type="ECO:0000313" key="9">
    <source>
        <dbReference type="EMBL" id="EHO66825.1"/>
    </source>
</evidence>
<comment type="caution">
    <text evidence="9">The sequence shown here is derived from an EMBL/GenBank/DDBJ whole genome shotgun (WGS) entry which is preliminary data.</text>
</comment>
<dbReference type="HOGENOM" id="CLU_125324_0_0_10"/>
<keyword evidence="10" id="KW-1185">Reference proteome</keyword>
<keyword evidence="4 8" id="KW-0812">Transmembrane</keyword>
<comment type="subcellular location">
    <subcellularLocation>
        <location evidence="1">Cell membrane</location>
        <topology evidence="1">Multi-pass membrane protein</topology>
    </subcellularLocation>
</comment>
<evidence type="ECO:0000313" key="10">
    <source>
        <dbReference type="Proteomes" id="UP000016023"/>
    </source>
</evidence>
<keyword evidence="6 8" id="KW-1133">Transmembrane helix</keyword>
<evidence type="ECO:0000256" key="4">
    <source>
        <dbReference type="ARBA" id="ARBA00022692"/>
    </source>
</evidence>
<keyword evidence="5" id="KW-0133">Cell shape</keyword>
<evidence type="ECO:0000256" key="5">
    <source>
        <dbReference type="ARBA" id="ARBA00022960"/>
    </source>
</evidence>
<dbReference type="GO" id="GO:0008360">
    <property type="term" value="P:regulation of cell shape"/>
    <property type="evidence" value="ECO:0007669"/>
    <property type="project" value="UniProtKB-KW"/>
</dbReference>
<feature type="transmembrane region" description="Helical" evidence="8">
    <location>
        <begin position="105"/>
        <end position="127"/>
    </location>
</feature>
<evidence type="ECO:0000256" key="2">
    <source>
        <dbReference type="ARBA" id="ARBA00007776"/>
    </source>
</evidence>
<comment type="similarity">
    <text evidence="2">Belongs to the MreD family.</text>
</comment>
<dbReference type="RefSeq" id="WP_006953544.1">
    <property type="nucleotide sequence ID" value="NZ_JH594523.1"/>
</dbReference>
<gene>
    <name evidence="9" type="ORF">HMPREF9140_01931</name>
</gene>
<evidence type="ECO:0000256" key="7">
    <source>
        <dbReference type="ARBA" id="ARBA00023136"/>
    </source>
</evidence>
<dbReference type="AlphaFoldDB" id="H1Q4U3"/>
<dbReference type="InterPro" id="IPR007227">
    <property type="entry name" value="Cell_shape_determining_MreD"/>
</dbReference>
<proteinExistence type="inferred from homology"/>
<evidence type="ECO:0000256" key="6">
    <source>
        <dbReference type="ARBA" id="ARBA00022989"/>
    </source>
</evidence>
<organism evidence="9 10">
    <name type="scientific">Prevotella micans F0438</name>
    <dbReference type="NCBI Taxonomy" id="883158"/>
    <lineage>
        <taxon>Bacteria</taxon>
        <taxon>Pseudomonadati</taxon>
        <taxon>Bacteroidota</taxon>
        <taxon>Bacteroidia</taxon>
        <taxon>Bacteroidales</taxon>
        <taxon>Prevotellaceae</taxon>
        <taxon>Prevotella</taxon>
    </lineage>
</organism>
<dbReference type="EMBL" id="AGWK01000054">
    <property type="protein sequence ID" value="EHO66825.1"/>
    <property type="molecule type" value="Genomic_DNA"/>
</dbReference>
<name>H1Q4U3_9BACT</name>
<feature type="transmembrane region" description="Helical" evidence="8">
    <location>
        <begin position="139"/>
        <end position="160"/>
    </location>
</feature>
<feature type="transmembrane region" description="Helical" evidence="8">
    <location>
        <begin position="73"/>
        <end position="93"/>
    </location>
</feature>
<dbReference type="eggNOG" id="ENOG50315DF">
    <property type="taxonomic scope" value="Bacteria"/>
</dbReference>
<evidence type="ECO:0000256" key="8">
    <source>
        <dbReference type="SAM" id="Phobius"/>
    </source>
</evidence>